<proteinExistence type="predicted"/>
<name>A0A9N8ZZ67_FUNMO</name>
<sequence length="565" mass="66393">MSKKVDIIAILSQNYRECHEIIMNILKNDLHTLYSCIRVNRSFCRIFIPILWRNPFKFIKKDKKLVQLFNTLVRCLDPSIKAYLKLVGSTFFKYHTYIKEFELNPLQRAMELWTSANLLKEPNDSRSIRRTFNFNHYIGNLLFSKENKYHSLDVFYTELLSGPSSLFDICEFRNHKSSLINVNRLSLGFFNRSSMSLIPLITTNFLNLQNSLSSYLQHLHIFINTTKYHPEFSKNLVDFIQSQRHLKSLITNVSLIPEAFLNASKSLTFLRLVNFKIYTTALLSILNSLPNLITLELNLVPMNSDGDDSQKISTLPTSLFNNLKHLNYNYRITFLSKNSRALFKRLLSSTNNNLKSLKIKDIYCPLIREVQEQSHLNLTHFHLVLDHDYALVDLIVLLKDLHQLVHLKLNTISDRYYLSECGHLFREFTQSLARSLKILEVNFAMVDKNLRILLNESKFNIQCVKFYRYEAYKDTSLRILIDYSKRKKCLKEIGIPYFTRASYLSKECVKEAKNHFNITMCRLKLRIGTIEHNNPLCENCSLKKDTYYECIKNPISQKPFLFSNK</sequence>
<dbReference type="Proteomes" id="UP000789375">
    <property type="component" value="Unassembled WGS sequence"/>
</dbReference>
<comment type="caution">
    <text evidence="1">The sequence shown here is derived from an EMBL/GenBank/DDBJ whole genome shotgun (WGS) entry which is preliminary data.</text>
</comment>
<reference evidence="1" key="1">
    <citation type="submission" date="2021-06" db="EMBL/GenBank/DDBJ databases">
        <authorList>
            <person name="Kallberg Y."/>
            <person name="Tangrot J."/>
            <person name="Rosling A."/>
        </authorList>
    </citation>
    <scope>NUCLEOTIDE SEQUENCE</scope>
    <source>
        <strain evidence="1">87-6 pot B 2015</strain>
    </source>
</reference>
<evidence type="ECO:0000313" key="1">
    <source>
        <dbReference type="EMBL" id="CAG8512450.1"/>
    </source>
</evidence>
<dbReference type="AlphaFoldDB" id="A0A9N8ZZ67"/>
<protein>
    <submittedName>
        <fullName evidence="1">1863_t:CDS:1</fullName>
    </submittedName>
</protein>
<dbReference type="EMBL" id="CAJVPP010000793">
    <property type="protein sequence ID" value="CAG8512450.1"/>
    <property type="molecule type" value="Genomic_DNA"/>
</dbReference>
<organism evidence="1 2">
    <name type="scientific">Funneliformis mosseae</name>
    <name type="common">Endomycorrhizal fungus</name>
    <name type="synonym">Glomus mosseae</name>
    <dbReference type="NCBI Taxonomy" id="27381"/>
    <lineage>
        <taxon>Eukaryota</taxon>
        <taxon>Fungi</taxon>
        <taxon>Fungi incertae sedis</taxon>
        <taxon>Mucoromycota</taxon>
        <taxon>Glomeromycotina</taxon>
        <taxon>Glomeromycetes</taxon>
        <taxon>Glomerales</taxon>
        <taxon>Glomeraceae</taxon>
        <taxon>Funneliformis</taxon>
    </lineage>
</organism>
<evidence type="ECO:0000313" key="2">
    <source>
        <dbReference type="Proteomes" id="UP000789375"/>
    </source>
</evidence>
<accession>A0A9N8ZZ67</accession>
<keyword evidence="2" id="KW-1185">Reference proteome</keyword>
<gene>
    <name evidence="1" type="ORF">FMOSSE_LOCUS4609</name>
</gene>